<proteinExistence type="predicted"/>
<dbReference type="Gene3D" id="3.30.1540.10">
    <property type="entry name" value="formyl-coa transferase, domain 3"/>
    <property type="match status" value="1"/>
</dbReference>
<evidence type="ECO:0000313" key="2">
    <source>
        <dbReference type="EMBL" id="NYS25362.1"/>
    </source>
</evidence>
<dbReference type="GO" id="GO:0008410">
    <property type="term" value="F:CoA-transferase activity"/>
    <property type="evidence" value="ECO:0007669"/>
    <property type="project" value="TreeGrafter"/>
</dbReference>
<dbReference type="PANTHER" id="PTHR48207:SF3">
    <property type="entry name" value="SUCCINATE--HYDROXYMETHYLGLUTARATE COA-TRANSFERASE"/>
    <property type="match status" value="1"/>
</dbReference>
<dbReference type="Proteomes" id="UP000529417">
    <property type="component" value="Unassembled WGS sequence"/>
</dbReference>
<comment type="caution">
    <text evidence="2">The sequence shown here is derived from an EMBL/GenBank/DDBJ whole genome shotgun (WGS) entry which is preliminary data.</text>
</comment>
<protein>
    <submittedName>
        <fullName evidence="2">CoA transferase</fullName>
    </submittedName>
</protein>
<gene>
    <name evidence="2" type="ORF">HUK65_10190</name>
</gene>
<reference evidence="2 3" key="1">
    <citation type="journal article" date="2000" name="Arch. Microbiol.">
        <title>Rhodobaca bogoriensis gen. nov. and sp. nov., an alkaliphilic purple nonsulfur bacterium from African Rift Valley soda lakes.</title>
        <authorList>
            <person name="Milford A.D."/>
            <person name="Achenbach L.A."/>
            <person name="Jung D.O."/>
            <person name="Madigan M.T."/>
        </authorList>
    </citation>
    <scope>NUCLEOTIDE SEQUENCE [LARGE SCALE GENOMIC DNA]</scope>
    <source>
        <strain evidence="2 3">2376</strain>
    </source>
</reference>
<dbReference type="EMBL" id="JACBXS010000018">
    <property type="protein sequence ID" value="NYS25362.1"/>
    <property type="molecule type" value="Genomic_DNA"/>
</dbReference>
<evidence type="ECO:0000313" key="3">
    <source>
        <dbReference type="Proteomes" id="UP000529417"/>
    </source>
</evidence>
<name>A0A7Z0HZW3_9RHOB</name>
<sequence length="388" mass="40916">MLDLTNVLSGPLACYQLASLGAEVIKIEPVGRGDLARQLGEVPAQNDSAMGVSFLAQNAGKQSVSLNLKDPRGADILRAMVRRADVLVENFRPGVMARLGLDYPALKAENPALIYCAISGFGQEGPWRDRPAYDHIIQGVAGVMSVTGEGPDSPLRVGFPMADSIGGLTAAMAISAALNAPERGCFLDVSMMSAVLSTMGWAVSNYLVAGVEPAPVGNRNVTSAPSGTYRCRSGLINITTNRQEQWEALARHLGLEHLLARPEFATREARKTNREALDVLVAAQLATRDAQVWAQQLSALGVPAGEVLTVPEALAHPQFATRDQIAEYPGVLADGAPLRVLRPGFMVDGQTPGASAPPPRLGQDTDTVLGELGFDGPALAALRQDGVI</sequence>
<dbReference type="Gene3D" id="3.40.50.10540">
    <property type="entry name" value="Crotonobetainyl-coa:carnitine coa-transferase, domain 1"/>
    <property type="match status" value="1"/>
</dbReference>
<dbReference type="SUPFAM" id="SSF89796">
    <property type="entry name" value="CoA-transferase family III (CaiB/BaiF)"/>
    <property type="match status" value="1"/>
</dbReference>
<dbReference type="InterPro" id="IPR023606">
    <property type="entry name" value="CoA-Trfase_III_dom_1_sf"/>
</dbReference>
<organism evidence="2 3">
    <name type="scientific">Rhabdonatronobacter sediminivivens</name>
    <dbReference type="NCBI Taxonomy" id="2743469"/>
    <lineage>
        <taxon>Bacteria</taxon>
        <taxon>Pseudomonadati</taxon>
        <taxon>Pseudomonadota</taxon>
        <taxon>Alphaproteobacteria</taxon>
        <taxon>Rhodobacterales</taxon>
        <taxon>Paracoccaceae</taxon>
        <taxon>Rhabdonatronobacter</taxon>
    </lineage>
</organism>
<evidence type="ECO:0000256" key="1">
    <source>
        <dbReference type="ARBA" id="ARBA00022679"/>
    </source>
</evidence>
<dbReference type="InterPro" id="IPR003673">
    <property type="entry name" value="CoA-Trfase_fam_III"/>
</dbReference>
<keyword evidence="1 2" id="KW-0808">Transferase</keyword>
<dbReference type="AlphaFoldDB" id="A0A7Z0HZW3"/>
<dbReference type="PANTHER" id="PTHR48207">
    <property type="entry name" value="SUCCINATE--HYDROXYMETHYLGLUTARATE COA-TRANSFERASE"/>
    <property type="match status" value="1"/>
</dbReference>
<dbReference type="InterPro" id="IPR050483">
    <property type="entry name" value="CoA-transferase_III_domain"/>
</dbReference>
<keyword evidence="3" id="KW-1185">Reference proteome</keyword>
<dbReference type="InterPro" id="IPR044855">
    <property type="entry name" value="CoA-Trfase_III_dom3_sf"/>
</dbReference>
<accession>A0A7Z0HZW3</accession>
<dbReference type="Pfam" id="PF02515">
    <property type="entry name" value="CoA_transf_3"/>
    <property type="match status" value="1"/>
</dbReference>